<dbReference type="AlphaFoldDB" id="A0AA85KBR9"/>
<dbReference type="Gene3D" id="3.40.800.20">
    <property type="entry name" value="Histone deacetylase domain"/>
    <property type="match status" value="2"/>
</dbReference>
<dbReference type="GO" id="GO:0008270">
    <property type="term" value="F:zinc ion binding"/>
    <property type="evidence" value="ECO:0007669"/>
    <property type="project" value="UniProtKB-KW"/>
</dbReference>
<dbReference type="PROSITE" id="PS50271">
    <property type="entry name" value="ZF_UBP"/>
    <property type="match status" value="1"/>
</dbReference>
<keyword evidence="7 14" id="KW-0863">Zinc-finger</keyword>
<keyword evidence="12" id="KW-0804">Transcription</keyword>
<dbReference type="CDD" id="cd10002">
    <property type="entry name" value="HDAC10_HDAC6-dom1"/>
    <property type="match status" value="1"/>
</dbReference>
<evidence type="ECO:0000256" key="12">
    <source>
        <dbReference type="ARBA" id="ARBA00023163"/>
    </source>
</evidence>
<dbReference type="InterPro" id="IPR037138">
    <property type="entry name" value="His_deacetylse_dom_sf"/>
</dbReference>
<dbReference type="InterPro" id="IPR000286">
    <property type="entry name" value="HDACs"/>
</dbReference>
<dbReference type="InterPro" id="IPR023696">
    <property type="entry name" value="Ureohydrolase_dom_sf"/>
</dbReference>
<feature type="compositionally biased region" description="Low complexity" evidence="15">
    <location>
        <begin position="779"/>
        <end position="791"/>
    </location>
</feature>
<evidence type="ECO:0000256" key="5">
    <source>
        <dbReference type="ARBA" id="ARBA00022723"/>
    </source>
</evidence>
<dbReference type="GO" id="GO:0000118">
    <property type="term" value="C:histone deacetylase complex"/>
    <property type="evidence" value="ECO:0007669"/>
    <property type="project" value="TreeGrafter"/>
</dbReference>
<evidence type="ECO:0000256" key="9">
    <source>
        <dbReference type="ARBA" id="ARBA00022833"/>
    </source>
</evidence>
<dbReference type="SUPFAM" id="SSF52768">
    <property type="entry name" value="Arginase/deacetylase"/>
    <property type="match status" value="2"/>
</dbReference>
<keyword evidence="10" id="KW-0156">Chromatin regulator</keyword>
<evidence type="ECO:0000256" key="3">
    <source>
        <dbReference type="ARBA" id="ARBA00007738"/>
    </source>
</evidence>
<comment type="similarity">
    <text evidence="3">Belongs to the histone deacetylase family. HD type 2 subfamily.</text>
</comment>
<feature type="region of interest" description="Disordered" evidence="15">
    <location>
        <begin position="972"/>
        <end position="994"/>
    </location>
</feature>
<keyword evidence="9" id="KW-0862">Zinc</keyword>
<dbReference type="PANTHER" id="PTHR10625:SF38">
    <property type="entry name" value="HISTONE DEACETYLASE 6, ISOFORM G"/>
    <property type="match status" value="1"/>
</dbReference>
<evidence type="ECO:0000256" key="8">
    <source>
        <dbReference type="ARBA" id="ARBA00022801"/>
    </source>
</evidence>
<dbReference type="InterPro" id="IPR013083">
    <property type="entry name" value="Znf_RING/FYVE/PHD"/>
</dbReference>
<dbReference type="SMART" id="SM00290">
    <property type="entry name" value="ZnF_UBP"/>
    <property type="match status" value="1"/>
</dbReference>
<keyword evidence="13" id="KW-0539">Nucleus</keyword>
<proteinExistence type="inferred from homology"/>
<sequence length="1249" mass="138336">MAANATGTPYVNTNARRKNRMKAPFGDEDIPIVFALPGGNDHFQRRASLNRKTAFIYDERMLLHKNIWFPNFVECPERLSTALDKCTTYGLLSRCLIINPEPATDEMLSRFHRIEYIEQIKRTTSMSENELKELSATLDSVYLNEHTDLPARLSVGSWIQAVDLVHRGDVRNAFCLVRPPGHHALENEACGFCIFNNVVIAAQYAMDQLNYNRILIVDWDVHHGNTTQYAFYDNPKVLFISIHRYDNGQFWPNLRESNYDFIGSGRGRGYNVNISLNEKDVGDSDYLTIFHRIILPLAYEFDPELVLISAGYDSAFGCPLGELNLSPAVYAHLTHKLMVLAEGKVIVGLEGGYYLDSLGESVGHTLSALLGDPMPSLEPMKPINPSVLQTISNCVSTLSFRWKSLHLYPVSSIIPFPDISHLKLQSWFDIKVPNFEPTDRGHKPEAKAKIDAKLEHLKSTHPVACNTKISGTCLVYDSRMENHKNEEDRTHPEMPNRIRYAYEMLDELGLSRRCKRIEARYATQAELLRVHTEEYVNRIAATASVDQSTLNDLAAVEDSIYFNRHTYDSARLASGSVIAVVDEVCSGGSLNGVAVIRPPGHHALKDGCMGFCFFNNIAVGARHAQQVHGLERIAIIDWDVHHGNGTAKIFEDDPNILYISVHRFDNGRFFPNTDFSSAQFCGLDEGLGRTVHVAWNGRHVKDGEYIIVFNNIIIPILYEFRPQLILVSAGFDAVRGDRLGGLGVSPECFGHLTHLLMTVAHLNPSAYTLNQQKESQEGSSINSSITTPSTNAVRQTRQRIHQEKSASYSGGVIIALEGGYQLSGTAESLCHCVSVLLGDSCPRLAANLSASEKGCKAIRQAIEVHEKYWNMLKGFDPVDYFCDPDSIRRMVSSRHTRQNPQNNISTNENDLILHSQLVDDLSLDDGVLTTPTCNDFSHLRSAPLSLAVSEQAGVSGGSGGGGVVTGSTSIASNSGGTIIRPDVNPPRSEVSTTHHTATVGQMLSTSVAAPSSSGTLQGAGTIPYLIEELSNLRVSYPATDTSDRSSLASELVHTPQIQHYQPNISDALNVGGSTANAERNPNETQHLPPPPQQQQQPTTSNGFAATTTVQDLMNLTDITSEDIHEFFGLPSTHQLPSRLFAVAPLNWCPHLTSVQSNPTWQPDIHTLCRRCDNLSENWVCLSCYAVYCGRYANSHMVEHFSSSRHPIVLSYADLSSWCYECESYVHNEALLEMKRAAHRAKFGVEMPGS</sequence>
<feature type="compositionally biased region" description="Polar residues" evidence="15">
    <location>
        <begin position="1066"/>
        <end position="1085"/>
    </location>
</feature>
<dbReference type="WBParaSite" id="TREG1_77620.1">
    <property type="protein sequence ID" value="TREG1_77620.1"/>
    <property type="gene ID" value="TREG1_77620"/>
</dbReference>
<keyword evidence="8" id="KW-0378">Hydrolase</keyword>
<dbReference type="InterPro" id="IPR023801">
    <property type="entry name" value="His_deacetylse_dom"/>
</dbReference>
<comment type="cofactor">
    <cofactor evidence="1">
        <name>Zn(2+)</name>
        <dbReference type="ChEBI" id="CHEBI:29105"/>
    </cofactor>
</comment>
<dbReference type="GO" id="GO:0004407">
    <property type="term" value="F:histone deacetylase activity"/>
    <property type="evidence" value="ECO:0007669"/>
    <property type="project" value="TreeGrafter"/>
</dbReference>
<keyword evidence="11" id="KW-0805">Transcription regulation</keyword>
<dbReference type="GO" id="GO:0040029">
    <property type="term" value="P:epigenetic regulation of gene expression"/>
    <property type="evidence" value="ECO:0007669"/>
    <property type="project" value="TreeGrafter"/>
</dbReference>
<keyword evidence="17" id="KW-1185">Reference proteome</keyword>
<evidence type="ECO:0000256" key="6">
    <source>
        <dbReference type="ARBA" id="ARBA00022737"/>
    </source>
</evidence>
<dbReference type="Gene3D" id="3.30.40.10">
    <property type="entry name" value="Zinc/RING finger domain, C3HC4 (zinc finger)"/>
    <property type="match status" value="1"/>
</dbReference>
<dbReference type="Proteomes" id="UP000050795">
    <property type="component" value="Unassembled WGS sequence"/>
</dbReference>
<feature type="region of interest" description="Disordered" evidence="15">
    <location>
        <begin position="771"/>
        <end position="794"/>
    </location>
</feature>
<evidence type="ECO:0000256" key="1">
    <source>
        <dbReference type="ARBA" id="ARBA00001947"/>
    </source>
</evidence>
<dbReference type="SUPFAM" id="SSF57850">
    <property type="entry name" value="RING/U-box"/>
    <property type="match status" value="1"/>
</dbReference>
<name>A0AA85KBR9_TRIRE</name>
<evidence type="ECO:0000259" key="16">
    <source>
        <dbReference type="PROSITE" id="PS50271"/>
    </source>
</evidence>
<feature type="region of interest" description="Disordered" evidence="15">
    <location>
        <begin position="1066"/>
        <end position="1101"/>
    </location>
</feature>
<evidence type="ECO:0000313" key="17">
    <source>
        <dbReference type="Proteomes" id="UP000050795"/>
    </source>
</evidence>
<reference evidence="17" key="1">
    <citation type="submission" date="2022-06" db="EMBL/GenBank/DDBJ databases">
        <authorList>
            <person name="Berger JAMES D."/>
            <person name="Berger JAMES D."/>
        </authorList>
    </citation>
    <scope>NUCLEOTIDE SEQUENCE [LARGE SCALE GENOMIC DNA]</scope>
</reference>
<dbReference type="InterPro" id="IPR001607">
    <property type="entry name" value="Znf_UBP"/>
</dbReference>
<comment type="subcellular location">
    <subcellularLocation>
        <location evidence="2">Nucleus</location>
    </subcellularLocation>
</comment>
<evidence type="ECO:0000256" key="13">
    <source>
        <dbReference type="ARBA" id="ARBA00023242"/>
    </source>
</evidence>
<accession>A0AA85KBR9</accession>
<evidence type="ECO:0000256" key="7">
    <source>
        <dbReference type="ARBA" id="ARBA00022771"/>
    </source>
</evidence>
<evidence type="ECO:0000256" key="15">
    <source>
        <dbReference type="SAM" id="MobiDB-lite"/>
    </source>
</evidence>
<dbReference type="PANTHER" id="PTHR10625">
    <property type="entry name" value="HISTONE DEACETYLASE HDAC1-RELATED"/>
    <property type="match status" value="1"/>
</dbReference>
<evidence type="ECO:0000256" key="14">
    <source>
        <dbReference type="PROSITE-ProRule" id="PRU00502"/>
    </source>
</evidence>
<dbReference type="PRINTS" id="PR01270">
    <property type="entry name" value="HDASUPER"/>
</dbReference>
<evidence type="ECO:0000256" key="10">
    <source>
        <dbReference type="ARBA" id="ARBA00022853"/>
    </source>
</evidence>
<protein>
    <recommendedName>
        <fullName evidence="16">UBP-type domain-containing protein</fullName>
    </recommendedName>
</protein>
<dbReference type="Pfam" id="PF00850">
    <property type="entry name" value="Hist_deacetyl"/>
    <property type="match status" value="2"/>
</dbReference>
<dbReference type="Pfam" id="PF02148">
    <property type="entry name" value="zf-UBP"/>
    <property type="match status" value="1"/>
</dbReference>
<evidence type="ECO:0000256" key="11">
    <source>
        <dbReference type="ARBA" id="ARBA00023015"/>
    </source>
</evidence>
<feature type="domain" description="UBP-type" evidence="16">
    <location>
        <begin position="1146"/>
        <end position="1246"/>
    </location>
</feature>
<dbReference type="GO" id="GO:0016787">
    <property type="term" value="F:hydrolase activity"/>
    <property type="evidence" value="ECO:0007669"/>
    <property type="project" value="UniProtKB-KW"/>
</dbReference>
<evidence type="ECO:0000256" key="4">
    <source>
        <dbReference type="ARBA" id="ARBA00022491"/>
    </source>
</evidence>
<keyword evidence="5" id="KW-0479">Metal-binding</keyword>
<keyword evidence="6" id="KW-0677">Repeat</keyword>
<organism evidence="17 18">
    <name type="scientific">Trichobilharzia regenti</name>
    <name type="common">Nasal bird schistosome</name>
    <dbReference type="NCBI Taxonomy" id="157069"/>
    <lineage>
        <taxon>Eukaryota</taxon>
        <taxon>Metazoa</taxon>
        <taxon>Spiralia</taxon>
        <taxon>Lophotrochozoa</taxon>
        <taxon>Platyhelminthes</taxon>
        <taxon>Trematoda</taxon>
        <taxon>Digenea</taxon>
        <taxon>Strigeidida</taxon>
        <taxon>Schistosomatoidea</taxon>
        <taxon>Schistosomatidae</taxon>
        <taxon>Trichobilharzia</taxon>
    </lineage>
</organism>
<keyword evidence="4" id="KW-0678">Repressor</keyword>
<evidence type="ECO:0000256" key="2">
    <source>
        <dbReference type="ARBA" id="ARBA00004123"/>
    </source>
</evidence>
<reference evidence="18" key="2">
    <citation type="submission" date="2023-11" db="UniProtKB">
        <authorList>
            <consortium name="WormBaseParasite"/>
        </authorList>
    </citation>
    <scope>IDENTIFICATION</scope>
</reference>
<dbReference type="FunFam" id="3.30.40.10:FF:000342">
    <property type="entry name" value="Histone deacetylase 6"/>
    <property type="match status" value="1"/>
</dbReference>
<evidence type="ECO:0000313" key="18">
    <source>
        <dbReference type="WBParaSite" id="TREG1_77620.1"/>
    </source>
</evidence>